<dbReference type="PROSITE" id="PS50011">
    <property type="entry name" value="PROTEIN_KINASE_DOM"/>
    <property type="match status" value="1"/>
</dbReference>
<name>A0AAW0E721_9AGAR</name>
<dbReference type="PANTHER" id="PTHR38248:SF2">
    <property type="entry name" value="FUNK1 11"/>
    <property type="match status" value="1"/>
</dbReference>
<dbReference type="Proteomes" id="UP001383192">
    <property type="component" value="Unassembled WGS sequence"/>
</dbReference>
<sequence length="807" mass="91778">MSRTPARKLSPTIFHETPKSMPKSHQDYAPNVRLNTVRDSIMEDMGPSIPQIPFDDFLSMCLPAVDPKHVSEIYDNLKKKGVISNDGWNTMKYEELKKRKTTQQGASSGSAQDSTSRVNAETIHEDKFFNPLAGCFNEVLQQANEVLEKDEHWKRALFKFCSNPRASTHSEGTHGSYISDVYALLDETRAVKTHDGPETGDYECDVVLPGEYKKDMKDEMDNNRKVVSAANHIMAYDPTRRFIFGITIEHTNMKIWFFSRSHVFVSGKVDLQKEAKRVVAFIVALGSATLHELGFDWTMERVLVSNKIRYRFMVGGKKYEMTKLVSHAKAKFLLGRAPRVFRVKLVGEDNVLKEDEEELLLKDAYIPEDSMTEKEILDEIYNKVNSANPVEGLLREEFYRYFVQIEACERIQVPSTENRSKHVNDNSSNFLRHKAFPSNFSRYPLTLPTSEVYKRPPKTPVSGAELATVSSAGSYTLGGATKARLRGLVRKHYGYKVHCRLVMKDGGDTLEQVTDLPTLLRCLRQAVKALQYMYSAGYVHRDISTGNILFRQDENGQIVARLCDLEYAKEVSQPAADAHQDFKTGTPHFIAVEVEQGDYEFWPDPPALTAREKLKSKKVVLSSAQAKPPFRYNYLHDLESVWWILSYTLFSKVPEGKVPQGEELQKAHDVRSAIFPHPFTSLSREKFLTRRLSRQNSLVTLPEEFSSAGDIVDSFGYYLADQYTKLETRADFPAGVCFLPLHDTIQYDNLDEDMVEEVFPGRLERLPPRPLLLENGTIAVAPTGSKRKPDNTEDMEDTMGSSKRGRH</sequence>
<accession>A0AAW0E721</accession>
<feature type="region of interest" description="Disordered" evidence="1">
    <location>
        <begin position="1"/>
        <end position="27"/>
    </location>
</feature>
<dbReference type="PANTHER" id="PTHR38248">
    <property type="entry name" value="FUNK1 6"/>
    <property type="match status" value="1"/>
</dbReference>
<dbReference type="GO" id="GO:0004672">
    <property type="term" value="F:protein kinase activity"/>
    <property type="evidence" value="ECO:0007669"/>
    <property type="project" value="InterPro"/>
</dbReference>
<feature type="compositionally biased region" description="Low complexity" evidence="1">
    <location>
        <begin position="102"/>
        <end position="116"/>
    </location>
</feature>
<dbReference type="PROSITE" id="PS00109">
    <property type="entry name" value="PROTEIN_KINASE_TYR"/>
    <property type="match status" value="1"/>
</dbReference>
<feature type="region of interest" description="Disordered" evidence="1">
    <location>
        <begin position="775"/>
        <end position="807"/>
    </location>
</feature>
<dbReference type="SMART" id="SM00220">
    <property type="entry name" value="S_TKc"/>
    <property type="match status" value="1"/>
</dbReference>
<evidence type="ECO:0000313" key="4">
    <source>
        <dbReference type="Proteomes" id="UP001383192"/>
    </source>
</evidence>
<dbReference type="SUPFAM" id="SSF56112">
    <property type="entry name" value="Protein kinase-like (PK-like)"/>
    <property type="match status" value="1"/>
</dbReference>
<comment type="caution">
    <text evidence="3">The sequence shown here is derived from an EMBL/GenBank/DDBJ whole genome shotgun (WGS) entry which is preliminary data.</text>
</comment>
<dbReference type="AlphaFoldDB" id="A0AAW0E721"/>
<dbReference type="InterPro" id="IPR040976">
    <property type="entry name" value="Pkinase_fungal"/>
</dbReference>
<feature type="domain" description="Protein kinase" evidence="2">
    <location>
        <begin position="308"/>
        <end position="719"/>
    </location>
</feature>
<dbReference type="Gene3D" id="1.10.510.10">
    <property type="entry name" value="Transferase(Phosphotransferase) domain 1"/>
    <property type="match status" value="1"/>
</dbReference>
<keyword evidence="4" id="KW-1185">Reference proteome</keyword>
<dbReference type="GO" id="GO:0005524">
    <property type="term" value="F:ATP binding"/>
    <property type="evidence" value="ECO:0007669"/>
    <property type="project" value="InterPro"/>
</dbReference>
<proteinExistence type="predicted"/>
<evidence type="ECO:0000259" key="2">
    <source>
        <dbReference type="PROSITE" id="PS50011"/>
    </source>
</evidence>
<dbReference type="Pfam" id="PF17667">
    <property type="entry name" value="Pkinase_fungal"/>
    <property type="match status" value="1"/>
</dbReference>
<dbReference type="InterPro" id="IPR008266">
    <property type="entry name" value="Tyr_kinase_AS"/>
</dbReference>
<dbReference type="InterPro" id="IPR000719">
    <property type="entry name" value="Prot_kinase_dom"/>
</dbReference>
<dbReference type="EMBL" id="JAYKXP010000002">
    <property type="protein sequence ID" value="KAK7060865.1"/>
    <property type="molecule type" value="Genomic_DNA"/>
</dbReference>
<protein>
    <recommendedName>
        <fullName evidence="2">Protein kinase domain-containing protein</fullName>
    </recommendedName>
</protein>
<evidence type="ECO:0000256" key="1">
    <source>
        <dbReference type="SAM" id="MobiDB-lite"/>
    </source>
</evidence>
<feature type="region of interest" description="Disordered" evidence="1">
    <location>
        <begin position="99"/>
        <end position="119"/>
    </location>
</feature>
<gene>
    <name evidence="3" type="ORF">VNI00_000598</name>
</gene>
<organism evidence="3 4">
    <name type="scientific">Paramarasmius palmivorus</name>
    <dbReference type="NCBI Taxonomy" id="297713"/>
    <lineage>
        <taxon>Eukaryota</taxon>
        <taxon>Fungi</taxon>
        <taxon>Dikarya</taxon>
        <taxon>Basidiomycota</taxon>
        <taxon>Agaricomycotina</taxon>
        <taxon>Agaricomycetes</taxon>
        <taxon>Agaricomycetidae</taxon>
        <taxon>Agaricales</taxon>
        <taxon>Marasmiineae</taxon>
        <taxon>Marasmiaceae</taxon>
        <taxon>Paramarasmius</taxon>
    </lineage>
</organism>
<evidence type="ECO:0000313" key="3">
    <source>
        <dbReference type="EMBL" id="KAK7060865.1"/>
    </source>
</evidence>
<dbReference type="InterPro" id="IPR011009">
    <property type="entry name" value="Kinase-like_dom_sf"/>
</dbReference>
<reference evidence="3 4" key="1">
    <citation type="submission" date="2024-01" db="EMBL/GenBank/DDBJ databases">
        <title>A draft genome for a cacao thread blight-causing isolate of Paramarasmius palmivorus.</title>
        <authorList>
            <person name="Baruah I.K."/>
            <person name="Bukari Y."/>
            <person name="Amoako-Attah I."/>
            <person name="Meinhardt L.W."/>
            <person name="Bailey B.A."/>
            <person name="Cohen S.P."/>
        </authorList>
    </citation>
    <scope>NUCLEOTIDE SEQUENCE [LARGE SCALE GENOMIC DNA]</scope>
    <source>
        <strain evidence="3 4">GH-12</strain>
    </source>
</reference>